<proteinExistence type="predicted"/>
<dbReference type="RefSeq" id="WP_208429667.1">
    <property type="nucleotide sequence ID" value="NZ_JAEPRJ010000001.1"/>
</dbReference>
<protein>
    <recommendedName>
        <fullName evidence="3">PsbP C-terminal domain-containing protein</fullName>
    </recommendedName>
</protein>
<dbReference type="PROSITE" id="PS51257">
    <property type="entry name" value="PROKAR_LIPOPROTEIN"/>
    <property type="match status" value="1"/>
</dbReference>
<comment type="caution">
    <text evidence="1">The sequence shown here is derived from an EMBL/GenBank/DDBJ whole genome shotgun (WGS) entry which is preliminary data.</text>
</comment>
<dbReference type="EMBL" id="JAEPRJ010000001">
    <property type="protein sequence ID" value="MBK5898235.1"/>
    <property type="molecule type" value="Genomic_DNA"/>
</dbReference>
<organism evidence="1 2">
    <name type="scientific">Catonella massiliensis</name>
    <dbReference type="NCBI Taxonomy" id="2799636"/>
    <lineage>
        <taxon>Bacteria</taxon>
        <taxon>Bacillati</taxon>
        <taxon>Bacillota</taxon>
        <taxon>Clostridia</taxon>
        <taxon>Lachnospirales</taxon>
        <taxon>Lachnospiraceae</taxon>
        <taxon>Catonella</taxon>
    </lineage>
</organism>
<name>A0ABS1J252_9FIRM</name>
<keyword evidence="2" id="KW-1185">Reference proteome</keyword>
<sequence length="202" mass="22670">MKKSIDLLLILITVVFVVSCGRSSGGNVVTLTFPVDDYAKTEFNTKVYAEEPFSVSLTLPNGWSVKKQEVVEDKFKLLPVFSKYNILNEDKVLVGVAGHNKYEVYEGAENEPAAIYNQIALGNDYHFDVRDTYKVINETETGVTAVTDVYYSAAVNDGKEKHNKGIVSYNKDMLVYVAFEFDQGRITDEQLESVAKSIEIKR</sequence>
<accession>A0ABS1J252</accession>
<gene>
    <name evidence="1" type="ORF">JJN12_10675</name>
</gene>
<reference evidence="1 2" key="1">
    <citation type="submission" date="2021-01" db="EMBL/GenBank/DDBJ databases">
        <title>Isolation and description of Catonella massiliensis sp. nov., a novel Catonella species, isolated from a stable periodontitis subject.</title>
        <authorList>
            <person name="Antezack A."/>
            <person name="Boxberger M."/>
            <person name="La Scola B."/>
            <person name="Monnet-Corti V."/>
        </authorList>
    </citation>
    <scope>NUCLEOTIDE SEQUENCE [LARGE SCALE GENOMIC DNA]</scope>
    <source>
        <strain evidence="1 2">Marseille-Q4567</strain>
    </source>
</reference>
<evidence type="ECO:0008006" key="3">
    <source>
        <dbReference type="Google" id="ProtNLM"/>
    </source>
</evidence>
<dbReference type="Proteomes" id="UP000604730">
    <property type="component" value="Unassembled WGS sequence"/>
</dbReference>
<evidence type="ECO:0000313" key="1">
    <source>
        <dbReference type="EMBL" id="MBK5898235.1"/>
    </source>
</evidence>
<evidence type="ECO:0000313" key="2">
    <source>
        <dbReference type="Proteomes" id="UP000604730"/>
    </source>
</evidence>